<feature type="coiled-coil region" evidence="1">
    <location>
        <begin position="204"/>
        <end position="231"/>
    </location>
</feature>
<evidence type="ECO:0000256" key="1">
    <source>
        <dbReference type="SAM" id="Coils"/>
    </source>
</evidence>
<organism evidence="2 3">
    <name type="scientific">Aphanomyces astaci</name>
    <name type="common">Crayfish plague agent</name>
    <dbReference type="NCBI Taxonomy" id="112090"/>
    <lineage>
        <taxon>Eukaryota</taxon>
        <taxon>Sar</taxon>
        <taxon>Stramenopiles</taxon>
        <taxon>Oomycota</taxon>
        <taxon>Saprolegniomycetes</taxon>
        <taxon>Saprolegniales</taxon>
        <taxon>Verrucalvaceae</taxon>
        <taxon>Aphanomyces</taxon>
    </lineage>
</organism>
<accession>A0A6A5ABD1</accession>
<gene>
    <name evidence="2" type="ORF">AaE_007176</name>
</gene>
<protein>
    <submittedName>
        <fullName evidence="2">Uncharacterized protein</fullName>
    </submittedName>
</protein>
<evidence type="ECO:0000313" key="2">
    <source>
        <dbReference type="EMBL" id="KAF0748992.1"/>
    </source>
</evidence>
<reference evidence="2 3" key="1">
    <citation type="submission" date="2019-06" db="EMBL/GenBank/DDBJ databases">
        <title>Genomics analysis of Aphanomyces spp. identifies a new class of oomycete effector associated with host adaptation.</title>
        <authorList>
            <person name="Gaulin E."/>
        </authorList>
    </citation>
    <scope>NUCLEOTIDE SEQUENCE [LARGE SCALE GENOMIC DNA]</scope>
    <source>
        <strain evidence="2 3">E</strain>
    </source>
</reference>
<evidence type="ECO:0000313" key="3">
    <source>
        <dbReference type="Proteomes" id="UP000469452"/>
    </source>
</evidence>
<dbReference type="AlphaFoldDB" id="A0A6A5ABD1"/>
<dbReference type="VEuPathDB" id="FungiDB:H257_00741"/>
<comment type="caution">
    <text evidence="2">The sequence shown here is derived from an EMBL/GenBank/DDBJ whole genome shotgun (WGS) entry which is preliminary data.</text>
</comment>
<sequence length="300" mass="34278">MMHHVEAEYAQDDIAIDLSFENAEFVNEDGDDESTDDKLHVLPQSKSLAMKNALQELKKEFTTPSLTSEALASVDVISEYLEQLEGQVQDLTVKQAMHTIDMHNMRQLYRASVEENEKLATTTSLPTTSAPTELSDAMDTTTSQLREYMELDMEVHQAKQDRDKFRTQNERVVALCAQFQQEIMWRNIDVAEGEKRCLAMSRQLEGTRQLYEESQRENAELKGRVEAMAQHIQTLVQHKKVLVHEVKSLQKYSHVNITGLEQDAQEARMMQKSLTMQLESAHAERDGLKAKLNAHNITTV</sequence>
<keyword evidence="1" id="KW-0175">Coiled coil</keyword>
<dbReference type="Proteomes" id="UP000469452">
    <property type="component" value="Unassembled WGS sequence"/>
</dbReference>
<dbReference type="EMBL" id="VJMI01012936">
    <property type="protein sequence ID" value="KAF0748992.1"/>
    <property type="molecule type" value="Genomic_DNA"/>
</dbReference>
<proteinExistence type="predicted"/>
<name>A0A6A5ABD1_APHAT</name>